<dbReference type="OrthoDB" id="9785278at2"/>
<dbReference type="RefSeq" id="WP_052445864.1">
    <property type="nucleotide sequence ID" value="NZ_FNGU01000002.1"/>
</dbReference>
<dbReference type="STRING" id="392333.SAMN05660860_00907"/>
<evidence type="ECO:0000313" key="3">
    <source>
        <dbReference type="EMBL" id="SDL64681.1"/>
    </source>
</evidence>
<proteinExistence type="predicted"/>
<sequence>MQKDIGKFGISGKRDRTITNEDPYHPEEGLKEPAICDGCGALYRNRRWQLDAQAAEVESANPEVSRVSCPACQKIAEKYPEGVVTLRGAYLWEHEEEIRNILRNEESRAMSQNPLQRIMRMEREGDELIIETTEQKLAERLGKVLHRAHQGALSVTWSDDHRLCRVGWERLL</sequence>
<protein>
    <recommendedName>
        <fullName evidence="2">Nmd3 N-terminal domain-containing protein</fullName>
    </recommendedName>
</protein>
<feature type="domain" description="Nmd3 N-terminal" evidence="2">
    <location>
        <begin position="63"/>
        <end position="151"/>
    </location>
</feature>
<evidence type="ECO:0000259" key="2">
    <source>
        <dbReference type="Pfam" id="PF04981"/>
    </source>
</evidence>
<organism evidence="3 4">
    <name type="scientific">Geoalkalibacter ferrihydriticus</name>
    <dbReference type="NCBI Taxonomy" id="392333"/>
    <lineage>
        <taxon>Bacteria</taxon>
        <taxon>Pseudomonadati</taxon>
        <taxon>Thermodesulfobacteriota</taxon>
        <taxon>Desulfuromonadia</taxon>
        <taxon>Desulfuromonadales</taxon>
        <taxon>Geoalkalibacteraceae</taxon>
        <taxon>Geoalkalibacter</taxon>
    </lineage>
</organism>
<reference evidence="3 4" key="1">
    <citation type="submission" date="2016-10" db="EMBL/GenBank/DDBJ databases">
        <authorList>
            <person name="de Groot N.N."/>
        </authorList>
    </citation>
    <scope>NUCLEOTIDE SEQUENCE [LARGE SCALE GENOMIC DNA]</scope>
    <source>
        <strain evidence="3 4">DSM 17813</strain>
    </source>
</reference>
<dbReference type="AlphaFoldDB" id="A0A1G9LSC8"/>
<feature type="region of interest" description="Disordered" evidence="1">
    <location>
        <begin position="1"/>
        <end position="30"/>
    </location>
</feature>
<dbReference type="Proteomes" id="UP000182146">
    <property type="component" value="Unassembled WGS sequence"/>
</dbReference>
<evidence type="ECO:0000313" key="4">
    <source>
        <dbReference type="Proteomes" id="UP000182146"/>
    </source>
</evidence>
<gene>
    <name evidence="3" type="ORF">SAMN05660860_00907</name>
</gene>
<accession>A0A1G9LSC8</accession>
<dbReference type="InterPro" id="IPR047706">
    <property type="entry name" value="BCAM0308-like"/>
</dbReference>
<evidence type="ECO:0000256" key="1">
    <source>
        <dbReference type="SAM" id="MobiDB-lite"/>
    </source>
</evidence>
<name>A0A1G9LSC8_9BACT</name>
<dbReference type="NCBIfam" id="NF040826">
    <property type="entry name" value="lxa_BCAM0308"/>
    <property type="match status" value="1"/>
</dbReference>
<dbReference type="InterPro" id="IPR007064">
    <property type="entry name" value="Nmd3_N"/>
</dbReference>
<dbReference type="EMBL" id="FNGU01000002">
    <property type="protein sequence ID" value="SDL64681.1"/>
    <property type="molecule type" value="Genomic_DNA"/>
</dbReference>
<dbReference type="Pfam" id="PF04981">
    <property type="entry name" value="NMD3"/>
    <property type="match status" value="1"/>
</dbReference>